<evidence type="ECO:0000313" key="2">
    <source>
        <dbReference type="EMBL" id="WBO65111.1"/>
    </source>
</evidence>
<dbReference type="PROSITE" id="PS51186">
    <property type="entry name" value="GNAT"/>
    <property type="match status" value="1"/>
</dbReference>
<accession>A0ABY7P8F1</accession>
<proteinExistence type="predicted"/>
<gene>
    <name evidence="2" type="ORF">O1G22_20880</name>
</gene>
<sequence length="166" mass="18106">MKAEEMDRPPGEGGLLSGFSIHRARLADCPLIEEMSASFASQDLLLPRTLGEIAKKVHEFLVVRSDTTVAGCVGLTPLHDELLIYNLCISSGNQGRGIGSALVERAADIGSQLGFSALLASSKYAGDWFVRHGFREVEPLGETEDWRGRFTQRQGSSIYRRVLVLG</sequence>
<dbReference type="Pfam" id="PF13508">
    <property type="entry name" value="Acetyltransf_7"/>
    <property type="match status" value="1"/>
</dbReference>
<dbReference type="Proteomes" id="UP001212326">
    <property type="component" value="Chromosome"/>
</dbReference>
<protein>
    <submittedName>
        <fullName evidence="2">GNAT family N-acetyltransferase</fullName>
        <ecNumber evidence="2">2.3.1.-</ecNumber>
    </submittedName>
</protein>
<evidence type="ECO:0000313" key="3">
    <source>
        <dbReference type="Proteomes" id="UP001212326"/>
    </source>
</evidence>
<organism evidence="2 3">
    <name type="scientific">Streptomyces camelliae</name>
    <dbReference type="NCBI Taxonomy" id="3004093"/>
    <lineage>
        <taxon>Bacteria</taxon>
        <taxon>Bacillati</taxon>
        <taxon>Actinomycetota</taxon>
        <taxon>Actinomycetes</taxon>
        <taxon>Kitasatosporales</taxon>
        <taxon>Streptomycetaceae</taxon>
        <taxon>Streptomyces</taxon>
    </lineage>
</organism>
<keyword evidence="3" id="KW-1185">Reference proteome</keyword>
<dbReference type="EC" id="2.3.1.-" evidence="2"/>
<feature type="domain" description="N-acetyltransferase" evidence="1">
    <location>
        <begin position="19"/>
        <end position="153"/>
    </location>
</feature>
<dbReference type="RefSeq" id="WP_270082733.1">
    <property type="nucleotide sequence ID" value="NZ_CP115300.1"/>
</dbReference>
<dbReference type="CDD" id="cd04301">
    <property type="entry name" value="NAT_SF"/>
    <property type="match status" value="1"/>
</dbReference>
<dbReference type="InterPro" id="IPR000182">
    <property type="entry name" value="GNAT_dom"/>
</dbReference>
<dbReference type="EMBL" id="CP115300">
    <property type="protein sequence ID" value="WBO65111.1"/>
    <property type="molecule type" value="Genomic_DNA"/>
</dbReference>
<reference evidence="2 3" key="1">
    <citation type="submission" date="2022-12" db="EMBL/GenBank/DDBJ databases">
        <authorList>
            <person name="Mo P."/>
        </authorList>
    </citation>
    <scope>NUCLEOTIDE SEQUENCE [LARGE SCALE GENOMIC DNA]</scope>
    <source>
        <strain evidence="2 3">HUAS 2-6</strain>
    </source>
</reference>
<dbReference type="InterPro" id="IPR016181">
    <property type="entry name" value="Acyl_CoA_acyltransferase"/>
</dbReference>
<evidence type="ECO:0000259" key="1">
    <source>
        <dbReference type="PROSITE" id="PS51186"/>
    </source>
</evidence>
<dbReference type="Gene3D" id="3.40.630.30">
    <property type="match status" value="1"/>
</dbReference>
<dbReference type="SUPFAM" id="SSF55729">
    <property type="entry name" value="Acyl-CoA N-acyltransferases (Nat)"/>
    <property type="match status" value="1"/>
</dbReference>
<keyword evidence="2" id="KW-0012">Acyltransferase</keyword>
<dbReference type="GO" id="GO:0016746">
    <property type="term" value="F:acyltransferase activity"/>
    <property type="evidence" value="ECO:0007669"/>
    <property type="project" value="UniProtKB-KW"/>
</dbReference>
<name>A0ABY7P8F1_9ACTN</name>
<keyword evidence="2" id="KW-0808">Transferase</keyword>